<evidence type="ECO:0000313" key="1">
    <source>
        <dbReference type="EMBL" id="THV52747.1"/>
    </source>
</evidence>
<comment type="caution">
    <text evidence="1">The sequence shown here is derived from an EMBL/GenBank/DDBJ whole genome shotgun (WGS) entry which is preliminary data.</text>
</comment>
<dbReference type="AlphaFoldDB" id="A0A4S8R4A0"/>
<dbReference type="OrthoDB" id="4191831at2759"/>
<evidence type="ECO:0008006" key="3">
    <source>
        <dbReference type="Google" id="ProtNLM"/>
    </source>
</evidence>
<gene>
    <name evidence="1" type="ORF">BGAL_0070g00280</name>
</gene>
<sequence>MFVCEFRSQHYISSTNFISRLYRRQPDLTLVFVEPTSSSRLPTLDMKSVLQDPGLLRCPTEIHCMIFQSLSTEDFYSLFWTCKTFNRSAEPLMYSEIQLNWRKHSRPPRIVSLIKNLLSRPHLAICVTGLTLGRSGGESMRSIATIRDIRLTVDETDLEQLIEVIKTFDIDYRDIWISELRNRNMDAFVAILLCILPNLTYFQLNPNFMLGSEVVGLILRSTVSQDGNCGIASFQRLQHVTFKLTTIGRFRRGNLNPEDILPFFSFPNIVCLSAAIDTPTDYGRWSLNPSPVASTVTILDLDMVKTGMLYHILSVTTRLKILRWRWHHYGNSGTTIRYDVIMSALSLVRRTLTDLTISAENEVVDAHSSWIEVVGSLGLLVHFKFLKRYEINLEFLLGSVSSPCHRLRYYPRFGQILQFERIVPKNIEVLTLTDDKELEWQNCVNYHVVFMAIQSWLGGWRTSTPHLQIIRLLLMYDYQEFDSTPTRDVHKLDRTMRLHFDRLSAKAGVGIEVRRIHRTDL</sequence>
<proteinExistence type="predicted"/>
<accession>A0A4S8R4A0</accession>
<keyword evidence="2" id="KW-1185">Reference proteome</keyword>
<dbReference type="Proteomes" id="UP000308671">
    <property type="component" value="Unassembled WGS sequence"/>
</dbReference>
<dbReference type="EMBL" id="PQXL01000070">
    <property type="protein sequence ID" value="THV52747.1"/>
    <property type="molecule type" value="Genomic_DNA"/>
</dbReference>
<reference evidence="1 2" key="1">
    <citation type="submission" date="2017-12" db="EMBL/GenBank/DDBJ databases">
        <title>Comparative genomics of Botrytis spp.</title>
        <authorList>
            <person name="Valero-Jimenez C.A."/>
            <person name="Tapia P."/>
            <person name="Veloso J."/>
            <person name="Silva-Moreno E."/>
            <person name="Staats M."/>
            <person name="Valdes J.H."/>
            <person name="Van Kan J.A.L."/>
        </authorList>
    </citation>
    <scope>NUCLEOTIDE SEQUENCE [LARGE SCALE GENOMIC DNA]</scope>
    <source>
        <strain evidence="1 2">MUCL435</strain>
    </source>
</reference>
<protein>
    <recommendedName>
        <fullName evidence="3">F-box domain-containing protein</fullName>
    </recommendedName>
</protein>
<dbReference type="SUPFAM" id="SSF81383">
    <property type="entry name" value="F-box domain"/>
    <property type="match status" value="1"/>
</dbReference>
<dbReference type="InterPro" id="IPR036047">
    <property type="entry name" value="F-box-like_dom_sf"/>
</dbReference>
<evidence type="ECO:0000313" key="2">
    <source>
        <dbReference type="Proteomes" id="UP000308671"/>
    </source>
</evidence>
<organism evidence="1 2">
    <name type="scientific">Botrytis galanthina</name>
    <dbReference type="NCBI Taxonomy" id="278940"/>
    <lineage>
        <taxon>Eukaryota</taxon>
        <taxon>Fungi</taxon>
        <taxon>Dikarya</taxon>
        <taxon>Ascomycota</taxon>
        <taxon>Pezizomycotina</taxon>
        <taxon>Leotiomycetes</taxon>
        <taxon>Helotiales</taxon>
        <taxon>Sclerotiniaceae</taxon>
        <taxon>Botrytis</taxon>
    </lineage>
</organism>
<name>A0A4S8R4A0_9HELO</name>